<evidence type="ECO:0000313" key="2">
    <source>
        <dbReference type="Proteomes" id="UP001501410"/>
    </source>
</evidence>
<comment type="caution">
    <text evidence="1">The sequence shown here is derived from an EMBL/GenBank/DDBJ whole genome shotgun (WGS) entry which is preliminary data.</text>
</comment>
<keyword evidence="2" id="KW-1185">Reference proteome</keyword>
<proteinExistence type="predicted"/>
<dbReference type="Gene3D" id="2.130.10.10">
    <property type="entry name" value="YVTN repeat-like/Quinoprotein amine dehydrogenase"/>
    <property type="match status" value="1"/>
</dbReference>
<evidence type="ECO:0000313" key="1">
    <source>
        <dbReference type="EMBL" id="GAA4450273.1"/>
    </source>
</evidence>
<dbReference type="InterPro" id="IPR011044">
    <property type="entry name" value="Quino_amine_DH_bsu"/>
</dbReference>
<organism evidence="1 2">
    <name type="scientific">Rurimicrobium arvi</name>
    <dbReference type="NCBI Taxonomy" id="2049916"/>
    <lineage>
        <taxon>Bacteria</taxon>
        <taxon>Pseudomonadati</taxon>
        <taxon>Bacteroidota</taxon>
        <taxon>Chitinophagia</taxon>
        <taxon>Chitinophagales</taxon>
        <taxon>Chitinophagaceae</taxon>
        <taxon>Rurimicrobium</taxon>
    </lineage>
</organism>
<dbReference type="InterPro" id="IPR007788">
    <property type="entry name" value="QCT"/>
</dbReference>
<dbReference type="SUPFAM" id="SSF50969">
    <property type="entry name" value="YVTN repeat-like/Quinoprotein amine dehydrogenase"/>
    <property type="match status" value="1"/>
</dbReference>
<name>A0ABP8MJ15_9BACT</name>
<dbReference type="Pfam" id="PF05096">
    <property type="entry name" value="Glu_cyclase_2"/>
    <property type="match status" value="1"/>
</dbReference>
<dbReference type="PANTHER" id="PTHR31270">
    <property type="entry name" value="GLUTAMINYL-PEPTIDE CYCLOTRANSFERASE"/>
    <property type="match status" value="1"/>
</dbReference>
<reference evidence="2" key="1">
    <citation type="journal article" date="2019" name="Int. J. Syst. Evol. Microbiol.">
        <title>The Global Catalogue of Microorganisms (GCM) 10K type strain sequencing project: providing services to taxonomists for standard genome sequencing and annotation.</title>
        <authorList>
            <consortium name="The Broad Institute Genomics Platform"/>
            <consortium name="The Broad Institute Genome Sequencing Center for Infectious Disease"/>
            <person name="Wu L."/>
            <person name="Ma J."/>
        </authorList>
    </citation>
    <scope>NUCLEOTIDE SEQUENCE [LARGE SCALE GENOMIC DNA]</scope>
    <source>
        <strain evidence="2">JCM 31921</strain>
    </source>
</reference>
<protein>
    <submittedName>
        <fullName evidence="1">Glutaminyl-peptide cyclotransferase</fullName>
    </submittedName>
</protein>
<dbReference type="Proteomes" id="UP001501410">
    <property type="component" value="Unassembled WGS sequence"/>
</dbReference>
<dbReference type="EMBL" id="BAABEZ010000004">
    <property type="protein sequence ID" value="GAA4450273.1"/>
    <property type="molecule type" value="Genomic_DNA"/>
</dbReference>
<dbReference type="PANTHER" id="PTHR31270:SF1">
    <property type="entry name" value="GLUTAMINYL-PEPTIDE CYCLOTRANSFERASE"/>
    <property type="match status" value="1"/>
</dbReference>
<gene>
    <name evidence="1" type="ORF">GCM10023092_05860</name>
</gene>
<dbReference type="InterPro" id="IPR015943">
    <property type="entry name" value="WD40/YVTN_repeat-like_dom_sf"/>
</dbReference>
<sequence length="287" mass="31863">MFIMTFLKSSRNIASIVLLSLSAAITGCGEDKPAAEKAPVAETTPASKPVQIIPHQVVATYTHDTSLFTEGFLFHEGKLYESTGSPEEDPELRSVIGTIALPSGVFTRKVEIDKTKYFGEGISFLNGKMYQLTYKNKMGFIYDAKTFAQTGTFNYDNAEGWGLTTDGTQLIMSDGTDALTFIDPATMKPSRQIKVMEAGVPLPYLNELEYINGYIYANVWMTNYIVKINPKDGQVEGRLDLNPVAYDARSKSQRAEVMNGIAFDPASQKVYVTGKMWPKIYEIKFAF</sequence>
<accession>A0ABP8MJ15</accession>